<gene>
    <name evidence="16" type="ORF">AaeL_AAEL009406</name>
</gene>
<dbReference type="FunFam" id="3.60.20.30:FF:000003">
    <property type="entry name" value="N(4)-(Beta-N-acetylglucosaminyl)-L-asparaginase isoform X1"/>
    <property type="match status" value="1"/>
</dbReference>
<dbReference type="EMBL" id="CH477579">
    <property type="protein sequence ID" value="EAT38737.1"/>
    <property type="molecule type" value="Genomic_DNA"/>
</dbReference>
<comment type="similarity">
    <text evidence="1">Belongs to the Ntn-hydrolase family.</text>
</comment>
<evidence type="ECO:0000256" key="7">
    <source>
        <dbReference type="ARBA" id="ARBA00050421"/>
    </source>
</evidence>
<dbReference type="AlphaFoldDB" id="Q16VX6"/>
<name>Q16VX6_AEDAE</name>
<dbReference type="GO" id="GO:0003948">
    <property type="term" value="F:N4-(beta-N-acetylglucosaminyl)-L-asparaginase activity"/>
    <property type="evidence" value="ECO:0007669"/>
    <property type="project" value="UniProtKB-EC"/>
</dbReference>
<dbReference type="InterPro" id="IPR029055">
    <property type="entry name" value="Ntn_hydrolases_N"/>
</dbReference>
<dbReference type="OMA" id="YKPIINI"/>
<feature type="active site" description="Nucleophile" evidence="13">
    <location>
        <position position="237"/>
    </location>
</feature>
<dbReference type="GO" id="GO:0006508">
    <property type="term" value="P:proteolysis"/>
    <property type="evidence" value="ECO:0007669"/>
    <property type="project" value="UniProtKB-KW"/>
</dbReference>
<reference evidence="16" key="3">
    <citation type="submission" date="2012-09" db="EMBL/GenBank/DDBJ databases">
        <authorList>
            <consortium name="VectorBase"/>
        </authorList>
    </citation>
    <scope>NUCLEOTIDE SEQUENCE</scope>
    <source>
        <strain evidence="16">Liverpool</strain>
    </source>
</reference>
<evidence type="ECO:0000256" key="6">
    <source>
        <dbReference type="ARBA" id="ARBA00023157"/>
    </source>
</evidence>
<keyword evidence="4" id="KW-0378">Hydrolase</keyword>
<evidence type="ECO:0000313" key="16">
    <source>
        <dbReference type="EMBL" id="EAT38737.1"/>
    </source>
</evidence>
<dbReference type="Proteomes" id="UP000682892">
    <property type="component" value="Chromosome 3"/>
</dbReference>
<evidence type="ECO:0000256" key="9">
    <source>
        <dbReference type="ARBA" id="ARBA00066729"/>
    </source>
</evidence>
<reference evidence="16" key="1">
    <citation type="submission" date="2005-10" db="EMBL/GenBank/DDBJ databases">
        <authorList>
            <person name="Loftus B.J."/>
            <person name="Nene V.M."/>
            <person name="Hannick L.I."/>
            <person name="Bidwell S."/>
            <person name="Haas B."/>
            <person name="Amedeo P."/>
            <person name="Orvis J."/>
            <person name="Wortman J.R."/>
            <person name="White O.R."/>
            <person name="Salzberg S."/>
            <person name="Shumway M."/>
            <person name="Koo H."/>
            <person name="Zhao Y."/>
            <person name="Holmes M."/>
            <person name="Miller J."/>
            <person name="Schatz M."/>
            <person name="Pop M."/>
            <person name="Pai G."/>
            <person name="Utterback T."/>
            <person name="Rogers Y.-H."/>
            <person name="Kravitz S."/>
            <person name="Fraser C.M."/>
        </authorList>
    </citation>
    <scope>NUCLEOTIDE SEQUENCE</scope>
    <source>
        <strain evidence="16">Liverpool</strain>
    </source>
</reference>
<evidence type="ECO:0000256" key="13">
    <source>
        <dbReference type="PIRSR" id="PIRSR600246-1"/>
    </source>
</evidence>
<evidence type="ECO:0000256" key="2">
    <source>
        <dbReference type="ARBA" id="ARBA00011601"/>
    </source>
</evidence>
<evidence type="ECO:0000256" key="15">
    <source>
        <dbReference type="PIRSR" id="PIRSR600246-3"/>
    </source>
</evidence>
<dbReference type="CDD" id="cd04513">
    <property type="entry name" value="Glycosylasparaginase"/>
    <property type="match status" value="1"/>
</dbReference>
<dbReference type="PhylomeDB" id="Q16VX6"/>
<dbReference type="Gene3D" id="3.60.20.30">
    <property type="entry name" value="(Glycosyl)asparaginase"/>
    <property type="match status" value="1"/>
</dbReference>
<organism evidence="16 17">
    <name type="scientific">Aedes aegypti</name>
    <name type="common">Yellowfever mosquito</name>
    <name type="synonym">Culex aegypti</name>
    <dbReference type="NCBI Taxonomy" id="7159"/>
    <lineage>
        <taxon>Eukaryota</taxon>
        <taxon>Metazoa</taxon>
        <taxon>Ecdysozoa</taxon>
        <taxon>Arthropoda</taxon>
        <taxon>Hexapoda</taxon>
        <taxon>Insecta</taxon>
        <taxon>Pterygota</taxon>
        <taxon>Neoptera</taxon>
        <taxon>Endopterygota</taxon>
        <taxon>Diptera</taxon>
        <taxon>Nematocera</taxon>
        <taxon>Culicoidea</taxon>
        <taxon>Culicidae</taxon>
        <taxon>Culicinae</taxon>
        <taxon>Aedini</taxon>
        <taxon>Aedes</taxon>
        <taxon>Stegomyia</taxon>
    </lineage>
</organism>
<dbReference type="GO" id="GO:0005764">
    <property type="term" value="C:lysosome"/>
    <property type="evidence" value="ECO:0007669"/>
    <property type="project" value="TreeGrafter"/>
</dbReference>
<dbReference type="PaxDb" id="7159-AAEL009406-PA"/>
<comment type="catalytic activity">
    <reaction evidence="7">
        <text>N(4)-(beta-N-acetyl-D-glucosaminyl)-L-asparagine + H2O = N-acetyl-beta-D-glucosaminylamine + L-aspartate + H(+)</text>
        <dbReference type="Rhea" id="RHEA:11544"/>
        <dbReference type="ChEBI" id="CHEBI:15377"/>
        <dbReference type="ChEBI" id="CHEBI:15378"/>
        <dbReference type="ChEBI" id="CHEBI:15947"/>
        <dbReference type="ChEBI" id="CHEBI:29991"/>
        <dbReference type="ChEBI" id="CHEBI:58080"/>
        <dbReference type="EC" id="3.5.1.26"/>
    </reaction>
</comment>
<dbReference type="GO" id="GO:0008233">
    <property type="term" value="F:peptidase activity"/>
    <property type="evidence" value="ECO:0007669"/>
    <property type="project" value="UniProtKB-KW"/>
</dbReference>
<accession>Q16VX6</accession>
<dbReference type="HOGENOM" id="CLU_021603_0_0_1"/>
<keyword evidence="5" id="KW-0068">Autocatalytic cleavage</keyword>
<evidence type="ECO:0000256" key="11">
    <source>
        <dbReference type="ARBA" id="ARBA00079301"/>
    </source>
</evidence>
<dbReference type="eggNOG" id="KOG1593">
    <property type="taxonomic scope" value="Eukaryota"/>
</dbReference>
<dbReference type="EC" id="3.5.1.26" evidence="9"/>
<keyword evidence="6" id="KW-1015">Disulfide bond</keyword>
<dbReference type="STRING" id="7159.Q16VX6"/>
<evidence type="ECO:0000313" key="17">
    <source>
        <dbReference type="Proteomes" id="UP000682892"/>
    </source>
</evidence>
<evidence type="ECO:0000256" key="10">
    <source>
        <dbReference type="ARBA" id="ARBA00078726"/>
    </source>
</evidence>
<evidence type="ECO:0000256" key="4">
    <source>
        <dbReference type="ARBA" id="ARBA00022801"/>
    </source>
</evidence>
<dbReference type="SUPFAM" id="SSF56235">
    <property type="entry name" value="N-terminal nucleophile aminohydrolases (Ntn hydrolases)"/>
    <property type="match status" value="1"/>
</dbReference>
<dbReference type="Pfam" id="PF01112">
    <property type="entry name" value="Asparaginase_2"/>
    <property type="match status" value="1"/>
</dbReference>
<dbReference type="PANTHER" id="PTHR10188:SF6">
    <property type="entry name" value="N(4)-(BETA-N-ACETYLGLUCOSAMINYL)-L-ASPARAGINASE"/>
    <property type="match status" value="1"/>
</dbReference>
<evidence type="ECO:0000256" key="5">
    <source>
        <dbReference type="ARBA" id="ARBA00022813"/>
    </source>
</evidence>
<evidence type="ECO:0000256" key="3">
    <source>
        <dbReference type="ARBA" id="ARBA00022670"/>
    </source>
</evidence>
<dbReference type="InterPro" id="IPR000246">
    <property type="entry name" value="Peptidase_T2"/>
</dbReference>
<protein>
    <recommendedName>
        <fullName evidence="9">N(4)-(beta-N-acetylglucosaminyl)-L-asparaginase</fullName>
        <ecNumber evidence="9">3.5.1.26</ecNumber>
    </recommendedName>
    <alternativeName>
        <fullName evidence="11">Aspartylglucosaminidase</fullName>
    </alternativeName>
    <alternativeName>
        <fullName evidence="10">Glycosylasparaginase</fullName>
    </alternativeName>
    <alternativeName>
        <fullName evidence="12">N4-(N-acetyl-beta-glucosaminyl)-L-asparagine amidase</fullName>
    </alternativeName>
</protein>
<feature type="binding site" evidence="14">
    <location>
        <begin position="288"/>
        <end position="291"/>
    </location>
    <ligand>
        <name>substrate</name>
    </ligand>
</feature>
<keyword evidence="3" id="KW-0645">Protease</keyword>
<reference evidence="16" key="2">
    <citation type="journal article" date="2007" name="Science">
        <title>Genome sequence of Aedes aegypti, a major arbovirus vector.</title>
        <authorList>
            <person name="Nene V."/>
            <person name="Wortman J.R."/>
            <person name="Lawson D."/>
            <person name="Haas B."/>
            <person name="Kodira C."/>
            <person name="Tu Z.J."/>
            <person name="Loftus B."/>
            <person name="Xi Z."/>
            <person name="Megy K."/>
            <person name="Grabherr M."/>
            <person name="Ren Q."/>
            <person name="Zdobnov E.M."/>
            <person name="Lobo N.F."/>
            <person name="Campbell K.S."/>
            <person name="Brown S.E."/>
            <person name="Bonaldo M.F."/>
            <person name="Zhu J."/>
            <person name="Sinkins S.P."/>
            <person name="Hogenkamp D.G."/>
            <person name="Amedeo P."/>
            <person name="Arensburger P."/>
            <person name="Atkinson P.W."/>
            <person name="Bidwell S."/>
            <person name="Biedler J."/>
            <person name="Birney E."/>
            <person name="Bruggner R.V."/>
            <person name="Costas J."/>
            <person name="Coy M.R."/>
            <person name="Crabtree J."/>
            <person name="Crawford M."/>
            <person name="Debruyn B."/>
            <person name="Decaprio D."/>
            <person name="Eiglmeier K."/>
            <person name="Eisenstadt E."/>
            <person name="El-Dorry H."/>
            <person name="Gelbart W.M."/>
            <person name="Gomes S.L."/>
            <person name="Hammond M."/>
            <person name="Hannick L.I."/>
            <person name="Hogan J.R."/>
            <person name="Holmes M.H."/>
            <person name="Jaffe D."/>
            <person name="Johnston J.S."/>
            <person name="Kennedy R.C."/>
            <person name="Koo H."/>
            <person name="Kravitz S."/>
            <person name="Kriventseva E.V."/>
            <person name="Kulp D."/>
            <person name="Labutti K."/>
            <person name="Lee E."/>
            <person name="Li S."/>
            <person name="Lovin D.D."/>
            <person name="Mao C."/>
            <person name="Mauceli E."/>
            <person name="Menck C.F."/>
            <person name="Miller J.R."/>
            <person name="Montgomery P."/>
            <person name="Mori A."/>
            <person name="Nascimento A.L."/>
            <person name="Naveira H.F."/>
            <person name="Nusbaum C."/>
            <person name="O'leary S."/>
            <person name="Orvis J."/>
            <person name="Pertea M."/>
            <person name="Quesneville H."/>
            <person name="Reidenbach K.R."/>
            <person name="Rogers Y.H."/>
            <person name="Roth C.W."/>
            <person name="Schneider J.R."/>
            <person name="Schatz M."/>
            <person name="Shumway M."/>
            <person name="Stanke M."/>
            <person name="Stinson E.O."/>
            <person name="Tubio J.M."/>
            <person name="Vanzee J.P."/>
            <person name="Verjovski-Almeida S."/>
            <person name="Werner D."/>
            <person name="White O."/>
            <person name="Wyder S."/>
            <person name="Zeng Q."/>
            <person name="Zhao Q."/>
            <person name="Zhao Y."/>
            <person name="Hill C.A."/>
            <person name="Raikhel A.S."/>
            <person name="Soares M.B."/>
            <person name="Knudson D.L."/>
            <person name="Lee N.H."/>
            <person name="Galagan J."/>
            <person name="Salzberg S.L."/>
            <person name="Paulsen I.T."/>
            <person name="Dimopoulos G."/>
            <person name="Collins F.H."/>
            <person name="Birren B."/>
            <person name="Fraser-Liggett C.M."/>
            <person name="Severson D.W."/>
        </authorList>
    </citation>
    <scope>NUCLEOTIDE SEQUENCE [LARGE SCALE GENOMIC DNA]</scope>
    <source>
        <strain evidence="16">Liverpool</strain>
    </source>
</reference>
<evidence type="ECO:0000256" key="1">
    <source>
        <dbReference type="ARBA" id="ARBA00010872"/>
    </source>
</evidence>
<evidence type="ECO:0000256" key="12">
    <source>
        <dbReference type="ARBA" id="ARBA00080645"/>
    </source>
</evidence>
<evidence type="ECO:0000256" key="14">
    <source>
        <dbReference type="PIRSR" id="PIRSR600246-2"/>
    </source>
</evidence>
<comment type="function">
    <text evidence="8">Cleaves the GlcNAc-Asn bond which joins oligosaccharides to the peptide of asparagine-linked glycoproteins.</text>
</comment>
<dbReference type="VEuPathDB" id="VectorBase:AAEL009406"/>
<proteinExistence type="inferred from homology"/>
<dbReference type="PANTHER" id="PTHR10188">
    <property type="entry name" value="L-ASPARAGINASE"/>
    <property type="match status" value="1"/>
</dbReference>
<comment type="subunit">
    <text evidence="2">Heterotetramer of two alpha and two beta chains arranged as a dimer of alpha/beta heterodimers.</text>
</comment>
<feature type="site" description="Cleavage; by autolysis" evidence="15">
    <location>
        <begin position="236"/>
        <end position="237"/>
    </location>
</feature>
<evidence type="ECO:0000256" key="8">
    <source>
        <dbReference type="ARBA" id="ARBA00053295"/>
    </source>
</evidence>
<sequence length="380" mass="40795">MKFPSGILDFATKIPRMNLEAIVPKVVAVFLLVALQVDYSRQALPLVINTWNFSNATLRAHQSLTVGEFSAVDALVEGCSVCEREQCDGTVGYGGSPDENGESTLDALIMDGTTMNVGAVAALREIKHAIAVAKHVLENTKHTMLVGRQATDFAVMMGFQRETLQTDYSREMWEQWKTNHCQPNFWTNVIPSPSMSCGPYEPISGNSINENYLPEADDAAQKLEPVEPEFGRYNHDTIGMIVIDANGHVVAGTSTNGARNKIPGRVGDSPIVGSGAYADSTVGAAAATGDGDIMMRFMPSLLAVEGLRQGLSPMLAGEAALARIAKHYPDFVGGIVVATKDGEYGAACHGLTQFPYSVAQGTEPEAQVVVKTVNCRNKRN</sequence>
<feature type="binding site" evidence="14">
    <location>
        <begin position="265"/>
        <end position="268"/>
    </location>
    <ligand>
        <name>substrate</name>
    </ligand>
</feature>